<protein>
    <submittedName>
        <fullName evidence="1">Uncharacterized protein</fullName>
    </submittedName>
</protein>
<dbReference type="Proteomes" id="UP000194003">
    <property type="component" value="Unassembled WGS sequence"/>
</dbReference>
<sequence>MSLQFNDSCNKQLTAVGAPIHALAPEAMARGHRDALRDLRERAWSLILRDTRFSADQAALLDAENLHFGRDGFATVMLLEAGEVGAPRSYLPSQCLAPDAASAVERWMCAARIFTGALFREIDEHGRLGQRLGAMGALSQAGTAA</sequence>
<dbReference type="AlphaFoldDB" id="A0A1Y2K5W1"/>
<dbReference type="EMBL" id="LVJN01000019">
    <property type="protein sequence ID" value="OSM04373.1"/>
    <property type="molecule type" value="Genomic_DNA"/>
</dbReference>
<accession>A0A1Y2K5W1</accession>
<organism evidence="1 2">
    <name type="scientific">Magnetofaba australis IT-1</name>
    <dbReference type="NCBI Taxonomy" id="1434232"/>
    <lineage>
        <taxon>Bacteria</taxon>
        <taxon>Pseudomonadati</taxon>
        <taxon>Pseudomonadota</taxon>
        <taxon>Magnetococcia</taxon>
        <taxon>Magnetococcales</taxon>
        <taxon>Magnetococcaceae</taxon>
        <taxon>Magnetofaba</taxon>
    </lineage>
</organism>
<name>A0A1Y2K5W1_9PROT</name>
<gene>
    <name evidence="1" type="ORF">MAIT1_04274</name>
</gene>
<dbReference type="RefSeq" id="WP_085442461.1">
    <property type="nucleotide sequence ID" value="NZ_LVJN01000019.1"/>
</dbReference>
<keyword evidence="2" id="KW-1185">Reference proteome</keyword>
<comment type="caution">
    <text evidence="1">The sequence shown here is derived from an EMBL/GenBank/DDBJ whole genome shotgun (WGS) entry which is preliminary data.</text>
</comment>
<proteinExistence type="predicted"/>
<dbReference type="GO" id="GO:0003677">
    <property type="term" value="F:DNA binding"/>
    <property type="evidence" value="ECO:0007669"/>
    <property type="project" value="InterPro"/>
</dbReference>
<dbReference type="GO" id="GO:0015074">
    <property type="term" value="P:DNA integration"/>
    <property type="evidence" value="ECO:0007669"/>
    <property type="project" value="InterPro"/>
</dbReference>
<reference evidence="1 2" key="1">
    <citation type="journal article" date="2016" name="BMC Genomics">
        <title>Combined genomic and structural analyses of a cultured magnetotactic bacterium reveals its niche adaptation to a dynamic environment.</title>
        <authorList>
            <person name="Araujo A.C."/>
            <person name="Morillo V."/>
            <person name="Cypriano J."/>
            <person name="Teixeira L.C."/>
            <person name="Leao P."/>
            <person name="Lyra S."/>
            <person name="Almeida L.G."/>
            <person name="Bazylinski D.A."/>
            <person name="Vasconcellos A.T."/>
            <person name="Abreu F."/>
            <person name="Lins U."/>
        </authorList>
    </citation>
    <scope>NUCLEOTIDE SEQUENCE [LARGE SCALE GENOMIC DNA]</scope>
    <source>
        <strain evidence="1 2">IT-1</strain>
    </source>
</reference>
<evidence type="ECO:0000313" key="1">
    <source>
        <dbReference type="EMBL" id="OSM04373.1"/>
    </source>
</evidence>
<evidence type="ECO:0000313" key="2">
    <source>
        <dbReference type="Proteomes" id="UP000194003"/>
    </source>
</evidence>
<dbReference type="STRING" id="1434232.MAIT1_04274"/>
<dbReference type="InterPro" id="IPR013762">
    <property type="entry name" value="Integrase-like_cat_sf"/>
</dbReference>
<dbReference type="GO" id="GO:0006310">
    <property type="term" value="P:DNA recombination"/>
    <property type="evidence" value="ECO:0007669"/>
    <property type="project" value="InterPro"/>
</dbReference>
<dbReference type="Gene3D" id="1.10.443.10">
    <property type="entry name" value="Intergrase catalytic core"/>
    <property type="match status" value="1"/>
</dbReference>